<organism evidence="2 3">
    <name type="scientific">Arthrobacter halodurans</name>
    <dbReference type="NCBI Taxonomy" id="516699"/>
    <lineage>
        <taxon>Bacteria</taxon>
        <taxon>Bacillati</taxon>
        <taxon>Actinomycetota</taxon>
        <taxon>Actinomycetes</taxon>
        <taxon>Micrococcales</taxon>
        <taxon>Micrococcaceae</taxon>
        <taxon>Arthrobacter</taxon>
    </lineage>
</organism>
<dbReference type="EMBL" id="JBHDLJ010000006">
    <property type="protein sequence ID" value="MFB0834704.1"/>
    <property type="molecule type" value="Genomic_DNA"/>
</dbReference>
<keyword evidence="3" id="KW-1185">Reference proteome</keyword>
<dbReference type="Pfam" id="PF16259">
    <property type="entry name" value="DUF4913"/>
    <property type="match status" value="1"/>
</dbReference>
<dbReference type="RefSeq" id="WP_373972061.1">
    <property type="nucleotide sequence ID" value="NZ_JBHDLJ010000006.1"/>
</dbReference>
<evidence type="ECO:0000313" key="3">
    <source>
        <dbReference type="Proteomes" id="UP001575652"/>
    </source>
</evidence>
<comment type="caution">
    <text evidence="2">The sequence shown here is derived from an EMBL/GenBank/DDBJ whole genome shotgun (WGS) entry which is preliminary data.</text>
</comment>
<dbReference type="Proteomes" id="UP001575652">
    <property type="component" value="Unassembled WGS sequence"/>
</dbReference>
<reference evidence="2 3" key="1">
    <citation type="submission" date="2024-09" db="EMBL/GenBank/DDBJ databases">
        <authorList>
            <person name="Salinas-Garcia M.A."/>
            <person name="Prieme A."/>
        </authorList>
    </citation>
    <scope>NUCLEOTIDE SEQUENCE [LARGE SCALE GENOMIC DNA]</scope>
    <source>
        <strain evidence="2 3">DSM 21081</strain>
    </source>
</reference>
<accession>A0ABV4UM36</accession>
<evidence type="ECO:0000313" key="2">
    <source>
        <dbReference type="EMBL" id="MFB0834704.1"/>
    </source>
</evidence>
<name>A0ABV4UM36_9MICC</name>
<dbReference type="InterPro" id="IPR032584">
    <property type="entry name" value="DUF4913"/>
</dbReference>
<gene>
    <name evidence="2" type="ORF">ACETWP_08900</name>
</gene>
<feature type="region of interest" description="Disordered" evidence="1">
    <location>
        <begin position="27"/>
        <end position="62"/>
    </location>
</feature>
<proteinExistence type="predicted"/>
<protein>
    <submittedName>
        <fullName evidence="2">DUF4913 domain-containing protein</fullName>
    </submittedName>
</protein>
<evidence type="ECO:0000256" key="1">
    <source>
        <dbReference type="SAM" id="MobiDB-lite"/>
    </source>
</evidence>
<sequence length="62" mass="6825">MRLEGTTGMSVWWLQHADPQMRVLMDPDGPFALSEDENKRGGPLPYAEPPRGLFSDGRVGGP</sequence>